<keyword evidence="2" id="KW-0479">Metal-binding</keyword>
<accession>A0A2S2PI67</accession>
<dbReference type="InterPro" id="IPR009057">
    <property type="entry name" value="Homeodomain-like_sf"/>
</dbReference>
<dbReference type="PANTHER" id="PTHR22705:SF0">
    <property type="entry name" value="ZZ-TYPE ZINC FINGER-CONTAINING PROTEIN 3"/>
    <property type="match status" value="1"/>
</dbReference>
<feature type="compositionally biased region" description="Polar residues" evidence="6">
    <location>
        <begin position="129"/>
        <end position="141"/>
    </location>
</feature>
<dbReference type="SUPFAM" id="SSF46689">
    <property type="entry name" value="Homeodomain-like"/>
    <property type="match status" value="1"/>
</dbReference>
<protein>
    <submittedName>
        <fullName evidence="8">ZZ-type zinc finger-containing protein 3</fullName>
    </submittedName>
</protein>
<dbReference type="AlphaFoldDB" id="A0A2S2PI67"/>
<dbReference type="InterPro" id="IPR000433">
    <property type="entry name" value="Znf_ZZ"/>
</dbReference>
<feature type="domain" description="ZZ-type" evidence="7">
    <location>
        <begin position="296"/>
        <end position="360"/>
    </location>
</feature>
<dbReference type="PROSITE" id="PS50135">
    <property type="entry name" value="ZF_ZZ_2"/>
    <property type="match status" value="1"/>
</dbReference>
<dbReference type="Pfam" id="PF00249">
    <property type="entry name" value="Myb_DNA-binding"/>
    <property type="match status" value="1"/>
</dbReference>
<comment type="subcellular location">
    <subcellularLocation>
        <location evidence="1">Nucleus</location>
    </subcellularLocation>
</comment>
<dbReference type="InterPro" id="IPR037830">
    <property type="entry name" value="ZZZ3"/>
</dbReference>
<gene>
    <name evidence="8" type="primary">ZZZ3</name>
    <name evidence="8" type="ORF">g.32524</name>
</gene>
<dbReference type="SUPFAM" id="SSF57850">
    <property type="entry name" value="RING/U-box"/>
    <property type="match status" value="1"/>
</dbReference>
<organism evidence="8">
    <name type="scientific">Schizaphis graminum</name>
    <name type="common">Green bug aphid</name>
    <dbReference type="NCBI Taxonomy" id="13262"/>
    <lineage>
        <taxon>Eukaryota</taxon>
        <taxon>Metazoa</taxon>
        <taxon>Ecdysozoa</taxon>
        <taxon>Arthropoda</taxon>
        <taxon>Hexapoda</taxon>
        <taxon>Insecta</taxon>
        <taxon>Pterygota</taxon>
        <taxon>Neoptera</taxon>
        <taxon>Paraneoptera</taxon>
        <taxon>Hemiptera</taxon>
        <taxon>Sternorrhyncha</taxon>
        <taxon>Aphidomorpha</taxon>
        <taxon>Aphidoidea</taxon>
        <taxon>Aphididae</taxon>
        <taxon>Aphidini</taxon>
        <taxon>Schizaphis</taxon>
    </lineage>
</organism>
<evidence type="ECO:0000256" key="5">
    <source>
        <dbReference type="PROSITE-ProRule" id="PRU00228"/>
    </source>
</evidence>
<evidence type="ECO:0000313" key="8">
    <source>
        <dbReference type="EMBL" id="MBY29140.1"/>
    </source>
</evidence>
<sequence length="390" mass="45009">MDKQFNNTNNVSNSKTLDATEFYFETDFYLLKNNKDYKNLLKSLAVLEVQRCTTIQNIEKLAVLKDHLSRNPLLTLQKILKRDEVGTLKSVTVHSLPDIDWSVYINNEETENEPVKQVCDFNLRHKNVSDNQEPQTNNTTSEMEKPETFKKPWTVEEQLRLEELLIEYPPERNESNRYRKIADALGTRNLRQVCSRVQKYNMKMKKVGSIKTINANSKNLNKKTVSLSHKNIGALLKPTTFIPSTTLIDDVDVYNANRNNFNVSHKNIEMNNKTKLEILDEVLKDKLTEKNSPIVHIDFTCCICQSSPIVGTRWNCNDCPTIGKITNFCSDCIVDTVRNVLENPPHPMDHIVTPIRTVQVNDDNIDNLVDQNYVPLVFKTQNYLDPNFMV</sequence>
<reference evidence="8" key="1">
    <citation type="submission" date="2018-04" db="EMBL/GenBank/DDBJ databases">
        <title>Transcriptome of Schizaphis graminum biotype I.</title>
        <authorList>
            <person name="Scully E.D."/>
            <person name="Geib S.M."/>
            <person name="Palmer N.A."/>
            <person name="Koch K."/>
            <person name="Bradshaw J."/>
            <person name="Heng-Moss T."/>
            <person name="Sarath G."/>
        </authorList>
    </citation>
    <scope>NUCLEOTIDE SEQUENCE</scope>
</reference>
<evidence type="ECO:0000256" key="2">
    <source>
        <dbReference type="ARBA" id="ARBA00022723"/>
    </source>
</evidence>
<keyword evidence="3 5" id="KW-0863">Zinc-finger</keyword>
<evidence type="ECO:0000256" key="3">
    <source>
        <dbReference type="ARBA" id="ARBA00022771"/>
    </source>
</evidence>
<evidence type="ECO:0000256" key="1">
    <source>
        <dbReference type="ARBA" id="ARBA00004123"/>
    </source>
</evidence>
<keyword evidence="4" id="KW-0862">Zinc</keyword>
<evidence type="ECO:0000256" key="4">
    <source>
        <dbReference type="ARBA" id="ARBA00022833"/>
    </source>
</evidence>
<evidence type="ECO:0000259" key="7">
    <source>
        <dbReference type="PROSITE" id="PS50135"/>
    </source>
</evidence>
<dbReference type="SMART" id="SM00717">
    <property type="entry name" value="SANT"/>
    <property type="match status" value="1"/>
</dbReference>
<name>A0A2S2PI67_SCHGA</name>
<evidence type="ECO:0000256" key="6">
    <source>
        <dbReference type="SAM" id="MobiDB-lite"/>
    </source>
</evidence>
<dbReference type="InterPro" id="IPR043145">
    <property type="entry name" value="Znf_ZZ_sf"/>
</dbReference>
<dbReference type="GO" id="GO:0008270">
    <property type="term" value="F:zinc ion binding"/>
    <property type="evidence" value="ECO:0007669"/>
    <property type="project" value="UniProtKB-KW"/>
</dbReference>
<dbReference type="GO" id="GO:0070461">
    <property type="term" value="C:SAGA-type complex"/>
    <property type="evidence" value="ECO:0007669"/>
    <property type="project" value="UniProtKB-ARBA"/>
</dbReference>
<dbReference type="Gene3D" id="1.10.10.60">
    <property type="entry name" value="Homeodomain-like"/>
    <property type="match status" value="1"/>
</dbReference>
<dbReference type="EMBL" id="GGMR01016521">
    <property type="protein sequence ID" value="MBY29140.1"/>
    <property type="molecule type" value="Transcribed_RNA"/>
</dbReference>
<dbReference type="Gene3D" id="3.30.60.90">
    <property type="match status" value="1"/>
</dbReference>
<dbReference type="GO" id="GO:0005634">
    <property type="term" value="C:nucleus"/>
    <property type="evidence" value="ECO:0007669"/>
    <property type="project" value="UniProtKB-SubCell"/>
</dbReference>
<dbReference type="InterPro" id="IPR001005">
    <property type="entry name" value="SANT/Myb"/>
</dbReference>
<feature type="region of interest" description="Disordered" evidence="6">
    <location>
        <begin position="128"/>
        <end position="149"/>
    </location>
</feature>
<proteinExistence type="predicted"/>
<dbReference type="PANTHER" id="PTHR22705">
    <property type="entry name" value="ZINC FINGER, ZZ DOMAIN CONTAINING 3"/>
    <property type="match status" value="1"/>
</dbReference>